<dbReference type="STRING" id="1177179.A11A3_02607"/>
<dbReference type="PANTHER" id="PTHR28026:SF9">
    <property type="entry name" value="2-HYDROXY-PALMITIC ACID DIOXYGENASE MPO1"/>
    <property type="match status" value="1"/>
</dbReference>
<name>L0WG82_9GAMM</name>
<evidence type="ECO:0008006" key="4">
    <source>
        <dbReference type="Google" id="ProtNLM"/>
    </source>
</evidence>
<gene>
    <name evidence="2" type="ORF">A11A3_02607</name>
</gene>
<feature type="transmembrane region" description="Helical" evidence="1">
    <location>
        <begin position="25"/>
        <end position="44"/>
    </location>
</feature>
<keyword evidence="3" id="KW-1185">Reference proteome</keyword>
<feature type="transmembrane region" description="Helical" evidence="1">
    <location>
        <begin position="102"/>
        <end position="119"/>
    </location>
</feature>
<accession>L0WG82</accession>
<protein>
    <recommendedName>
        <fullName evidence="4">PRS2 protein</fullName>
    </recommendedName>
</protein>
<dbReference type="OrthoDB" id="5515308at2"/>
<evidence type="ECO:0000256" key="1">
    <source>
        <dbReference type="SAM" id="Phobius"/>
    </source>
</evidence>
<keyword evidence="1" id="KW-0812">Transmembrane</keyword>
<dbReference type="EMBL" id="AMRJ01000002">
    <property type="protein sequence ID" value="EKF75724.1"/>
    <property type="molecule type" value="Genomic_DNA"/>
</dbReference>
<dbReference type="PANTHER" id="PTHR28026">
    <property type="entry name" value="DUF962 DOMAIN PROTEIN (AFU_ORTHOLOGUE AFUA_8G05310)"/>
    <property type="match status" value="1"/>
</dbReference>
<comment type="caution">
    <text evidence="2">The sequence shown here is derived from an EMBL/GenBank/DDBJ whole genome shotgun (WGS) entry which is preliminary data.</text>
</comment>
<dbReference type="AlphaFoldDB" id="L0WG82"/>
<feature type="transmembrane region" description="Helical" evidence="1">
    <location>
        <begin position="77"/>
        <end position="95"/>
    </location>
</feature>
<organism evidence="2 3">
    <name type="scientific">Alcanivorax hongdengensis A-11-3</name>
    <dbReference type="NCBI Taxonomy" id="1177179"/>
    <lineage>
        <taxon>Bacteria</taxon>
        <taxon>Pseudomonadati</taxon>
        <taxon>Pseudomonadota</taxon>
        <taxon>Gammaproteobacteria</taxon>
        <taxon>Oceanospirillales</taxon>
        <taxon>Alcanivoracaceae</taxon>
        <taxon>Alcanivorax</taxon>
    </lineage>
</organism>
<dbReference type="InterPro" id="IPR009305">
    <property type="entry name" value="Mpo1-like"/>
</dbReference>
<sequence length="156" mass="17373">MAGRTMDDWLDAYGESHQNPTNKKVHFVCVPVIFFTVVGFLWAIPVPGLMAALPGLNWASLALALVTLYYARLSLPIAIGMLVFSLLCLGLLALMEGAGLSVGWVCLGLFVVAWIGQFWGHKVEGKKPSFFEDIQYLMIGPAWIMGFLYRQWGIRY</sequence>
<dbReference type="GO" id="GO:0046521">
    <property type="term" value="P:sphingoid catabolic process"/>
    <property type="evidence" value="ECO:0007669"/>
    <property type="project" value="TreeGrafter"/>
</dbReference>
<dbReference type="PATRIC" id="fig|1177179.3.peg.519"/>
<feature type="transmembrane region" description="Helical" evidence="1">
    <location>
        <begin position="134"/>
        <end position="152"/>
    </location>
</feature>
<proteinExistence type="predicted"/>
<evidence type="ECO:0000313" key="3">
    <source>
        <dbReference type="Proteomes" id="UP000010164"/>
    </source>
</evidence>
<dbReference type="Pfam" id="PF06127">
    <property type="entry name" value="Mpo1-like"/>
    <property type="match status" value="1"/>
</dbReference>
<dbReference type="eggNOG" id="COG4539">
    <property type="taxonomic scope" value="Bacteria"/>
</dbReference>
<keyword evidence="1" id="KW-0472">Membrane</keyword>
<evidence type="ECO:0000313" key="2">
    <source>
        <dbReference type="EMBL" id="EKF75724.1"/>
    </source>
</evidence>
<dbReference type="Proteomes" id="UP000010164">
    <property type="component" value="Unassembled WGS sequence"/>
</dbReference>
<keyword evidence="1" id="KW-1133">Transmembrane helix</keyword>
<dbReference type="GO" id="GO:0016020">
    <property type="term" value="C:membrane"/>
    <property type="evidence" value="ECO:0007669"/>
    <property type="project" value="GOC"/>
</dbReference>
<dbReference type="RefSeq" id="WP_008927708.1">
    <property type="nucleotide sequence ID" value="NZ_AMRJ01000002.1"/>
</dbReference>
<reference evidence="2 3" key="1">
    <citation type="journal article" date="2012" name="J. Bacteriol.">
        <title>Genome Sequence of the Alkane-Degrading Bacterium Alcanivorax hongdengensis Type Strain A-11-3.</title>
        <authorList>
            <person name="Lai Q."/>
            <person name="Shao Z."/>
        </authorList>
    </citation>
    <scope>NUCLEOTIDE SEQUENCE [LARGE SCALE GENOMIC DNA]</scope>
    <source>
        <strain evidence="2 3">A-11-3</strain>
    </source>
</reference>